<keyword evidence="2 7" id="KW-0812">Transmembrane</keyword>
<name>A0A1F7JIC4_9BACT</name>
<dbReference type="InterPro" id="IPR003770">
    <property type="entry name" value="MLTG-like"/>
</dbReference>
<comment type="similarity">
    <text evidence="7">Belongs to the transglycosylase MltG family.</text>
</comment>
<organism evidence="8 9">
    <name type="scientific">Candidatus Roizmanbacteria bacterium RIFCSPLOWO2_02_FULL_36_11</name>
    <dbReference type="NCBI Taxonomy" id="1802071"/>
    <lineage>
        <taxon>Bacteria</taxon>
        <taxon>Candidatus Roizmaniibacteriota</taxon>
    </lineage>
</organism>
<dbReference type="Gene3D" id="3.30.1490.480">
    <property type="entry name" value="Endolytic murein transglycosylase"/>
    <property type="match status" value="1"/>
</dbReference>
<keyword evidence="5 7" id="KW-0456">Lyase</keyword>
<dbReference type="HAMAP" id="MF_02065">
    <property type="entry name" value="MltG"/>
    <property type="match status" value="1"/>
</dbReference>
<gene>
    <name evidence="7" type="primary">mltG</name>
    <name evidence="8" type="ORF">A3H78_04580</name>
</gene>
<accession>A0A1F7JIC4</accession>
<dbReference type="PANTHER" id="PTHR30518:SF2">
    <property type="entry name" value="ENDOLYTIC MUREIN TRANSGLYCOSYLASE"/>
    <property type="match status" value="1"/>
</dbReference>
<comment type="subcellular location">
    <subcellularLocation>
        <location evidence="7">Cell membrane</location>
        <topology evidence="7">Single-pass membrane protein</topology>
    </subcellularLocation>
</comment>
<dbReference type="Proteomes" id="UP000177418">
    <property type="component" value="Unassembled WGS sequence"/>
</dbReference>
<keyword evidence="4 7" id="KW-0472">Membrane</keyword>
<sequence length="321" mass="37220">MKKILVIFIVFVCVILITTIFYLEGSLPVNKKDKTSKIFVISRGESVTQIARKLEKQDLIRNRIVFYLIVKRLGIDQKIQAGDYRLSSSMDATTLAKNLTKGTLDLWITIIEGLRREEIAQTIGYELQIPENEFIMRSEEGYLYPDTYLIPRNSSINTVLDVFKSNLEKKYNSSLQLRAQEKGITKTEVFTLASLVEKEAKTNRDKQIVASVLYKRLKQEWPLQVDATVQYALGYQQDQKTWWKKNLTKDDLEIESDYNTYKHQGLPPGPIDSPGLNSIMAVLNANENTPYWYYISSRDGSKMYFAKTIEEHNQNIDRYLR</sequence>
<evidence type="ECO:0000256" key="4">
    <source>
        <dbReference type="ARBA" id="ARBA00023136"/>
    </source>
</evidence>
<dbReference type="Pfam" id="PF02618">
    <property type="entry name" value="YceG"/>
    <property type="match status" value="1"/>
</dbReference>
<comment type="function">
    <text evidence="7">Functions as a peptidoglycan terminase that cleaves nascent peptidoglycan strands endolytically to terminate their elongation.</text>
</comment>
<comment type="caution">
    <text evidence="8">The sequence shown here is derived from an EMBL/GenBank/DDBJ whole genome shotgun (WGS) entry which is preliminary data.</text>
</comment>
<dbReference type="EMBL" id="MGAV01000007">
    <property type="protein sequence ID" value="OGK55347.1"/>
    <property type="molecule type" value="Genomic_DNA"/>
</dbReference>
<feature type="transmembrane region" description="Helical" evidence="7">
    <location>
        <begin position="5"/>
        <end position="23"/>
    </location>
</feature>
<keyword evidence="3 7" id="KW-1133">Transmembrane helix</keyword>
<feature type="site" description="Important for catalytic activity" evidence="7">
    <location>
        <position position="199"/>
    </location>
</feature>
<evidence type="ECO:0000313" key="9">
    <source>
        <dbReference type="Proteomes" id="UP000177418"/>
    </source>
</evidence>
<evidence type="ECO:0000313" key="8">
    <source>
        <dbReference type="EMBL" id="OGK55347.1"/>
    </source>
</evidence>
<evidence type="ECO:0000256" key="1">
    <source>
        <dbReference type="ARBA" id="ARBA00022475"/>
    </source>
</evidence>
<dbReference type="AlphaFoldDB" id="A0A1F7JIC4"/>
<dbReference type="EC" id="4.2.2.29" evidence="7"/>
<protein>
    <recommendedName>
        <fullName evidence="7">Endolytic murein transglycosylase</fullName>
        <ecNumber evidence="7">4.2.2.29</ecNumber>
    </recommendedName>
    <alternativeName>
        <fullName evidence="7">Peptidoglycan lytic transglycosylase</fullName>
    </alternativeName>
    <alternativeName>
        <fullName evidence="7">Peptidoglycan polymerization terminase</fullName>
    </alternativeName>
</protein>
<comment type="catalytic activity">
    <reaction evidence="7">
        <text>a peptidoglycan chain = a peptidoglycan chain with N-acetyl-1,6-anhydromuramyl-[peptide] at the reducing end + a peptidoglycan chain with N-acetylglucosamine at the non-reducing end.</text>
        <dbReference type="EC" id="4.2.2.29"/>
    </reaction>
</comment>
<evidence type="ECO:0000256" key="6">
    <source>
        <dbReference type="ARBA" id="ARBA00023316"/>
    </source>
</evidence>
<dbReference type="GO" id="GO:0071555">
    <property type="term" value="P:cell wall organization"/>
    <property type="evidence" value="ECO:0007669"/>
    <property type="project" value="UniProtKB-KW"/>
</dbReference>
<evidence type="ECO:0000256" key="2">
    <source>
        <dbReference type="ARBA" id="ARBA00022692"/>
    </source>
</evidence>
<dbReference type="NCBIfam" id="TIGR00247">
    <property type="entry name" value="endolytic transglycosylase MltG"/>
    <property type="match status" value="1"/>
</dbReference>
<dbReference type="CDD" id="cd08010">
    <property type="entry name" value="MltG_like"/>
    <property type="match status" value="1"/>
</dbReference>
<reference evidence="8 9" key="1">
    <citation type="journal article" date="2016" name="Nat. Commun.">
        <title>Thousands of microbial genomes shed light on interconnected biogeochemical processes in an aquifer system.</title>
        <authorList>
            <person name="Anantharaman K."/>
            <person name="Brown C.T."/>
            <person name="Hug L.A."/>
            <person name="Sharon I."/>
            <person name="Castelle C.J."/>
            <person name="Probst A.J."/>
            <person name="Thomas B.C."/>
            <person name="Singh A."/>
            <person name="Wilkins M.J."/>
            <person name="Karaoz U."/>
            <person name="Brodie E.L."/>
            <person name="Williams K.H."/>
            <person name="Hubbard S.S."/>
            <person name="Banfield J.F."/>
        </authorList>
    </citation>
    <scope>NUCLEOTIDE SEQUENCE [LARGE SCALE GENOMIC DNA]</scope>
</reference>
<evidence type="ECO:0000256" key="7">
    <source>
        <dbReference type="HAMAP-Rule" id="MF_02065"/>
    </source>
</evidence>
<proteinExistence type="inferred from homology"/>
<dbReference type="Gene3D" id="3.30.160.60">
    <property type="entry name" value="Classic Zinc Finger"/>
    <property type="match status" value="1"/>
</dbReference>
<keyword evidence="1 7" id="KW-1003">Cell membrane</keyword>
<evidence type="ECO:0000256" key="3">
    <source>
        <dbReference type="ARBA" id="ARBA00022989"/>
    </source>
</evidence>
<dbReference type="GO" id="GO:0008932">
    <property type="term" value="F:lytic endotransglycosylase activity"/>
    <property type="evidence" value="ECO:0007669"/>
    <property type="project" value="UniProtKB-UniRule"/>
</dbReference>
<dbReference type="GO" id="GO:0005886">
    <property type="term" value="C:plasma membrane"/>
    <property type="evidence" value="ECO:0007669"/>
    <property type="project" value="UniProtKB-SubCell"/>
</dbReference>
<evidence type="ECO:0000256" key="5">
    <source>
        <dbReference type="ARBA" id="ARBA00023239"/>
    </source>
</evidence>
<keyword evidence="6 7" id="KW-0961">Cell wall biogenesis/degradation</keyword>
<dbReference type="PANTHER" id="PTHR30518">
    <property type="entry name" value="ENDOLYTIC MUREIN TRANSGLYCOSYLASE"/>
    <property type="match status" value="1"/>
</dbReference>
<dbReference type="GO" id="GO:0009252">
    <property type="term" value="P:peptidoglycan biosynthetic process"/>
    <property type="evidence" value="ECO:0007669"/>
    <property type="project" value="UniProtKB-UniRule"/>
</dbReference>